<dbReference type="AlphaFoldDB" id="A0A0S3EZP1"/>
<name>A0A0S3EZP1_9SPHN</name>
<accession>A0A0S3EZP1</accession>
<dbReference type="Pfam" id="PF07277">
    <property type="entry name" value="SapC"/>
    <property type="match status" value="1"/>
</dbReference>
<protein>
    <submittedName>
        <fullName evidence="2">Peptidase</fullName>
    </submittedName>
</protein>
<gene>
    <name evidence="2" type="ORF">ATN00_11930</name>
</gene>
<dbReference type="STRING" id="1332080.ATN00_11930"/>
<dbReference type="EMBL" id="CP013264">
    <property type="protein sequence ID" value="ALR20901.1"/>
    <property type="molecule type" value="Genomic_DNA"/>
</dbReference>
<evidence type="ECO:0000313" key="2">
    <source>
        <dbReference type="EMBL" id="ALR20901.1"/>
    </source>
</evidence>
<proteinExistence type="predicted"/>
<dbReference type="InterPro" id="IPR010836">
    <property type="entry name" value="SapC"/>
</dbReference>
<dbReference type="RefSeq" id="WP_062064859.1">
    <property type="nucleotide sequence ID" value="NZ_CP013264.1"/>
</dbReference>
<evidence type="ECO:0000313" key="3">
    <source>
        <dbReference type="Proteomes" id="UP000056968"/>
    </source>
</evidence>
<feature type="compositionally biased region" description="Low complexity" evidence="1">
    <location>
        <begin position="259"/>
        <end position="275"/>
    </location>
</feature>
<keyword evidence="3" id="KW-1185">Reference proteome</keyword>
<feature type="region of interest" description="Disordered" evidence="1">
    <location>
        <begin position="259"/>
        <end position="283"/>
    </location>
</feature>
<evidence type="ECO:0000256" key="1">
    <source>
        <dbReference type="SAM" id="MobiDB-lite"/>
    </source>
</evidence>
<dbReference type="Proteomes" id="UP000056968">
    <property type="component" value="Chromosome"/>
</dbReference>
<reference evidence="2 3" key="1">
    <citation type="submission" date="2015-11" db="EMBL/GenBank/DDBJ databases">
        <title>A Two-component Flavoprotein Monooxygenase System MeaXY Responsible for para-Hydroxylation of 2-Methyl-6-ethylaniline and 2,6-Diethylaniline in Sphingobium baderi DE-13.</title>
        <authorList>
            <person name="Cheng M."/>
            <person name="Meng Q."/>
            <person name="Yang Y."/>
            <person name="Chu C."/>
            <person name="Yan X."/>
            <person name="He J."/>
            <person name="Li S."/>
        </authorList>
    </citation>
    <scope>NUCLEOTIDE SEQUENCE [LARGE SCALE GENOMIC DNA]</scope>
    <source>
        <strain evidence="2 3">DE-13</strain>
    </source>
</reference>
<organism evidence="2 3">
    <name type="scientific">Sphingobium baderi</name>
    <dbReference type="NCBI Taxonomy" id="1332080"/>
    <lineage>
        <taxon>Bacteria</taxon>
        <taxon>Pseudomonadati</taxon>
        <taxon>Pseudomonadota</taxon>
        <taxon>Alphaproteobacteria</taxon>
        <taxon>Sphingomonadales</taxon>
        <taxon>Sphingomonadaceae</taxon>
        <taxon>Sphingobium</taxon>
    </lineage>
</organism>
<dbReference type="OrthoDB" id="9806524at2"/>
<dbReference type="KEGG" id="sbd:ATN00_11930"/>
<sequence>MTDQSATTAATSTAPRLPLFYKALAPLHIERHADWRLAQGDASFAAEAPYVPIVVGELAQAARDYPIVFAAGDAQPIAILGLERRNLFIEDGRWIADAYVPAYVRRYPFGFLATMEAGKDGPNGFALAIDTGSDRVLQTGSDGAALFENGAPSALTKQALDFCNAFQAEARDTMAFANALREQNLLVDRRADATLPDGRKLGLEGFQVIDPAKYSQLPDEVVLEWHNNGYLPWINFHMASLDRFTALLNRQALAVAVAPESQAPASADPAAVPASTKSKKVAS</sequence>